<proteinExistence type="predicted"/>
<keyword evidence="2" id="KW-1185">Reference proteome</keyword>
<sequence length="426" mass="46288">MLSTGTRVLVRQPSRTGILLLRAKGQARSPRCAGQWLRGSVLLVALVLLVTGSGCRRAEESPAVVYLFEPGQLVALDPRDGHAVWRAAVPLDYSCAVSPSPDGRWVALVSERLVLVPTSQPEKMLVVDPPPGWFFTSCNLPYGTFVSTITVLSWVQQKVLFAMLRKNLPYPDEWAVAAYDVETRSWRPWMRQVPGYCPLLGSPVAHFAATCAVLPSGIRNGLRLAQASGGLLAIDPTSGVLLDQLPIPRAELAARGLRNDEPIVTAATDDRSVVLLLRNALLVVLDRDGTFRQAVAVDRELGLAGRAYGIALRLVPKDRVAWVVVQETGASDRPILALVDLRDQSVVRVVDLPGFVRDVDFLPDGTVVLNRSVETAAEQSTGAPTWTVVRRDLRRGDERVLATLTDDGYCCWIGPLAPEARAASGR</sequence>
<accession>B9L395</accession>
<dbReference type="Gene3D" id="2.130.10.10">
    <property type="entry name" value="YVTN repeat-like/Quinoprotein amine dehydrogenase"/>
    <property type="match status" value="1"/>
</dbReference>
<geneLocation type="plasmid" evidence="2">
    <name>Tros</name>
</geneLocation>
<reference evidence="1 2" key="1">
    <citation type="journal article" date="2009" name="PLoS ONE">
        <title>Complete genome sequence of the aerobic CO-oxidizing thermophile Thermomicrobium roseum.</title>
        <authorList>
            <person name="Wu D."/>
            <person name="Raymond J."/>
            <person name="Wu M."/>
            <person name="Chatterji S."/>
            <person name="Ren Q."/>
            <person name="Graham J.E."/>
            <person name="Bryant D.A."/>
            <person name="Robb F."/>
            <person name="Colman A."/>
            <person name="Tallon L.J."/>
            <person name="Badger J.H."/>
            <person name="Madupu R."/>
            <person name="Ward N.L."/>
            <person name="Eisen J.A."/>
        </authorList>
    </citation>
    <scope>NUCLEOTIDE SEQUENCE [LARGE SCALE GENOMIC DNA]</scope>
    <source>
        <strain evidence="2">ATCC 27502 / DSM 5159 / P-2</strain>
        <plasmid evidence="1">unnamed</plasmid>
    </source>
</reference>
<dbReference type="RefSeq" id="WP_012643222.1">
    <property type="nucleotide sequence ID" value="NC_011961.1"/>
</dbReference>
<organism evidence="1 2">
    <name type="scientific">Thermomicrobium roseum (strain ATCC 27502 / DSM 5159 / P-2)</name>
    <dbReference type="NCBI Taxonomy" id="309801"/>
    <lineage>
        <taxon>Bacteria</taxon>
        <taxon>Pseudomonadati</taxon>
        <taxon>Thermomicrobiota</taxon>
        <taxon>Thermomicrobia</taxon>
        <taxon>Thermomicrobiales</taxon>
        <taxon>Thermomicrobiaceae</taxon>
        <taxon>Thermomicrobium</taxon>
    </lineage>
</organism>
<dbReference type="InterPro" id="IPR015943">
    <property type="entry name" value="WD40/YVTN_repeat-like_dom_sf"/>
</dbReference>
<keyword evidence="1" id="KW-0614">Plasmid</keyword>
<dbReference type="HOGENOM" id="CLU_643931_0_0_0"/>
<protein>
    <submittedName>
        <fullName evidence="1">Uncharacterized protein</fullName>
    </submittedName>
</protein>
<evidence type="ECO:0000313" key="2">
    <source>
        <dbReference type="Proteomes" id="UP000000447"/>
    </source>
</evidence>
<dbReference type="KEGG" id="tro:trd_A0260"/>
<evidence type="ECO:0000313" key="1">
    <source>
        <dbReference type="EMBL" id="ACM07235.1"/>
    </source>
</evidence>
<dbReference type="EMBL" id="CP001276">
    <property type="protein sequence ID" value="ACM07235.1"/>
    <property type="molecule type" value="Genomic_DNA"/>
</dbReference>
<name>B9L395_THERP</name>
<dbReference type="AlphaFoldDB" id="B9L395"/>
<dbReference type="Proteomes" id="UP000000447">
    <property type="component" value="Plasmid unnamed"/>
</dbReference>
<gene>
    <name evidence="1" type="ordered locus">trd_A0260</name>
</gene>
<dbReference type="InterPro" id="IPR011047">
    <property type="entry name" value="Quinoprotein_ADH-like_sf"/>
</dbReference>
<dbReference type="SUPFAM" id="SSF50998">
    <property type="entry name" value="Quinoprotein alcohol dehydrogenase-like"/>
    <property type="match status" value="1"/>
</dbReference>